<accession>W9Z6L2</accession>
<proteinExistence type="predicted"/>
<dbReference type="VEuPathDB" id="FungiDB:FOMG_19013"/>
<organism evidence="1">
    <name type="scientific">Fusarium oxysporum f. sp. melonis 26406</name>
    <dbReference type="NCBI Taxonomy" id="1089452"/>
    <lineage>
        <taxon>Eukaryota</taxon>
        <taxon>Fungi</taxon>
        <taxon>Dikarya</taxon>
        <taxon>Ascomycota</taxon>
        <taxon>Pezizomycotina</taxon>
        <taxon>Sordariomycetes</taxon>
        <taxon>Hypocreomycetidae</taxon>
        <taxon>Hypocreales</taxon>
        <taxon>Nectriaceae</taxon>
        <taxon>Fusarium</taxon>
        <taxon>Fusarium oxysporum species complex</taxon>
    </lineage>
</organism>
<dbReference type="Proteomes" id="UP000030703">
    <property type="component" value="Unassembled WGS sequence"/>
</dbReference>
<dbReference type="EMBL" id="JH659521">
    <property type="protein sequence ID" value="EXK24247.1"/>
    <property type="molecule type" value="Genomic_DNA"/>
</dbReference>
<reference evidence="1" key="1">
    <citation type="submission" date="2012-04" db="EMBL/GenBank/DDBJ databases">
        <title>The Genome Sequence of Fusarium oxysporum melonis.</title>
        <authorList>
            <consortium name="The Broad Institute Genome Sequencing Platform"/>
            <person name="Ma L.-J."/>
            <person name="Gale L.R."/>
            <person name="Schwartz D.C."/>
            <person name="Zhou S."/>
            <person name="Corby-Kistler H."/>
            <person name="Young S.K."/>
            <person name="Zeng Q."/>
            <person name="Gargeya S."/>
            <person name="Fitzgerald M."/>
            <person name="Haas B."/>
            <person name="Abouelleil A."/>
            <person name="Alvarado L."/>
            <person name="Arachchi H.M."/>
            <person name="Berlin A."/>
            <person name="Brown A."/>
            <person name="Chapman S.B."/>
            <person name="Chen Z."/>
            <person name="Dunbar C."/>
            <person name="Freedman E."/>
            <person name="Gearin G."/>
            <person name="Goldberg J."/>
            <person name="Griggs A."/>
            <person name="Gujja S."/>
            <person name="Heiman D."/>
            <person name="Howarth C."/>
            <person name="Larson L."/>
            <person name="Lui A."/>
            <person name="MacDonald P.J.P."/>
            <person name="Montmayeur A."/>
            <person name="Murphy C."/>
            <person name="Neiman D."/>
            <person name="Pearson M."/>
            <person name="Priest M."/>
            <person name="Roberts A."/>
            <person name="Saif S."/>
            <person name="Shea T."/>
            <person name="Shenoy N."/>
            <person name="Sisk P."/>
            <person name="Stolte C."/>
            <person name="Sykes S."/>
            <person name="Wortman J."/>
            <person name="Nusbaum C."/>
            <person name="Birren B."/>
        </authorList>
    </citation>
    <scope>NUCLEOTIDE SEQUENCE</scope>
    <source>
        <strain evidence="1">26406</strain>
    </source>
</reference>
<sequence>MAGDSCLPHLQYYLLVTLERLYTPQFCILFYYSYHMGPSSPISPTNYY</sequence>
<evidence type="ECO:0000313" key="1">
    <source>
        <dbReference type="EMBL" id="EXK24247.1"/>
    </source>
</evidence>
<gene>
    <name evidence="1" type="ORF">FOMG_19013</name>
</gene>
<dbReference type="AlphaFoldDB" id="W9Z6L2"/>
<protein>
    <submittedName>
        <fullName evidence="1">Uncharacterized protein</fullName>
    </submittedName>
</protein>
<name>W9Z6L2_FUSOX</name>
<reference evidence="1" key="2">
    <citation type="submission" date="2012-05" db="EMBL/GenBank/DDBJ databases">
        <title>Annotation of the Genome Sequence of Fusarium oxysporum f. sp. melonis 26406.</title>
        <authorList>
            <consortium name="The Broad Institute Genomics Platform"/>
            <person name="Ma L.-J."/>
            <person name="Corby-Kistler H."/>
            <person name="Broz K."/>
            <person name="Gale L.R."/>
            <person name="Jonkers W."/>
            <person name="O'Donnell K."/>
            <person name="Ploetz R."/>
            <person name="Steinberg C."/>
            <person name="Schwartz D.C."/>
            <person name="VanEtten H."/>
            <person name="Zhou S."/>
            <person name="Young S.K."/>
            <person name="Zeng Q."/>
            <person name="Gargeya S."/>
            <person name="Fitzgerald M."/>
            <person name="Abouelleil A."/>
            <person name="Alvarado L."/>
            <person name="Chapman S.B."/>
            <person name="Gainer-Dewar J."/>
            <person name="Goldberg J."/>
            <person name="Griggs A."/>
            <person name="Gujja S."/>
            <person name="Hansen M."/>
            <person name="Howarth C."/>
            <person name="Imamovic A."/>
            <person name="Ireland A."/>
            <person name="Larimer J."/>
            <person name="McCowan C."/>
            <person name="Murphy C."/>
            <person name="Pearson M."/>
            <person name="Poon T.W."/>
            <person name="Priest M."/>
            <person name="Roberts A."/>
            <person name="Saif S."/>
            <person name="Shea T."/>
            <person name="Sykes S."/>
            <person name="Wortman J."/>
            <person name="Nusbaum C."/>
            <person name="Birren B."/>
        </authorList>
    </citation>
    <scope>NUCLEOTIDE SEQUENCE</scope>
    <source>
        <strain evidence="1">26406</strain>
    </source>
</reference>
<dbReference type="HOGENOM" id="CLU_3160036_0_0_1"/>